<proteinExistence type="predicted"/>
<name>A0ABP5KPV1_9MICC</name>
<dbReference type="Proteomes" id="UP001500102">
    <property type="component" value="Unassembled WGS sequence"/>
</dbReference>
<dbReference type="PROSITE" id="PS51257">
    <property type="entry name" value="PROKAR_LIPOPROTEIN"/>
    <property type="match status" value="1"/>
</dbReference>
<dbReference type="Gene3D" id="2.60.40.1240">
    <property type="match status" value="1"/>
</dbReference>
<reference evidence="4" key="1">
    <citation type="journal article" date="2019" name="Int. J. Syst. Evol. Microbiol.">
        <title>The Global Catalogue of Microorganisms (GCM) 10K type strain sequencing project: providing services to taxonomists for standard genome sequencing and annotation.</title>
        <authorList>
            <consortium name="The Broad Institute Genomics Platform"/>
            <consortium name="The Broad Institute Genome Sequencing Center for Infectious Disease"/>
            <person name="Wu L."/>
            <person name="Ma J."/>
        </authorList>
    </citation>
    <scope>NUCLEOTIDE SEQUENCE [LARGE SCALE GENOMIC DNA]</scope>
    <source>
        <strain evidence="4">JCM 15921</strain>
    </source>
</reference>
<comment type="caution">
    <text evidence="3">The sequence shown here is derived from an EMBL/GenBank/DDBJ whole genome shotgun (WGS) entry which is preliminary data.</text>
</comment>
<accession>A0ABP5KPV1</accession>
<gene>
    <name evidence="3" type="ORF">GCM10009825_18030</name>
</gene>
<dbReference type="EMBL" id="BAAAQB010000026">
    <property type="protein sequence ID" value="GAA2134420.1"/>
    <property type="molecule type" value="Genomic_DNA"/>
</dbReference>
<dbReference type="InterPro" id="IPR029050">
    <property type="entry name" value="Immunoprotect_excell_Ig-like"/>
</dbReference>
<organism evidence="3 4">
    <name type="scientific">Arthrobacter humicola</name>
    <dbReference type="NCBI Taxonomy" id="409291"/>
    <lineage>
        <taxon>Bacteria</taxon>
        <taxon>Bacillati</taxon>
        <taxon>Actinomycetota</taxon>
        <taxon>Actinomycetes</taxon>
        <taxon>Micrococcales</taxon>
        <taxon>Micrococcaceae</taxon>
        <taxon>Arthrobacter</taxon>
    </lineage>
</organism>
<protein>
    <recommendedName>
        <fullName evidence="5">DUF4352 domain-containing protein</fullName>
    </recommendedName>
</protein>
<evidence type="ECO:0000313" key="4">
    <source>
        <dbReference type="Proteomes" id="UP001500102"/>
    </source>
</evidence>
<evidence type="ECO:0000313" key="3">
    <source>
        <dbReference type="EMBL" id="GAA2134420.1"/>
    </source>
</evidence>
<dbReference type="RefSeq" id="WP_344364574.1">
    <property type="nucleotide sequence ID" value="NZ_BAAAQB010000026.1"/>
</dbReference>
<evidence type="ECO:0008006" key="5">
    <source>
        <dbReference type="Google" id="ProtNLM"/>
    </source>
</evidence>
<evidence type="ECO:0000256" key="2">
    <source>
        <dbReference type="SAM" id="SignalP"/>
    </source>
</evidence>
<keyword evidence="1 2" id="KW-0732">Signal</keyword>
<feature type="chain" id="PRO_5047480015" description="DUF4352 domain-containing protein" evidence="2">
    <location>
        <begin position="18"/>
        <end position="175"/>
    </location>
</feature>
<sequence>MKKNFALIALIAVPLLAGCGASSGASAPASSGAAAAAPVAEAPKAAEPTVGTPFTADMGSGNVAKITIVSAKFVDAISTQSFAPKPKTGKFLQMDVLWETEKGTTSANFMYFNAKDADGRKADMALFGEGPLGSGEVVAGDKMRGFVSFDVAPGPITVTVTNPGLQTVATIKIAP</sequence>
<evidence type="ECO:0000256" key="1">
    <source>
        <dbReference type="ARBA" id="ARBA00022729"/>
    </source>
</evidence>
<feature type="signal peptide" evidence="2">
    <location>
        <begin position="1"/>
        <end position="17"/>
    </location>
</feature>
<keyword evidence="4" id="KW-1185">Reference proteome</keyword>